<dbReference type="RefSeq" id="WP_286650033.1">
    <property type="nucleotide sequence ID" value="NZ_JACAGK010000001.1"/>
</dbReference>
<gene>
    <name evidence="7" type="ORF">HX018_00150</name>
</gene>
<dbReference type="Proteomes" id="UP001170954">
    <property type="component" value="Unassembled WGS sequence"/>
</dbReference>
<dbReference type="SUPFAM" id="SSF47384">
    <property type="entry name" value="Homodimeric domain of signal transducing histidine kinase"/>
    <property type="match status" value="1"/>
</dbReference>
<comment type="caution">
    <text evidence="7">The sequence shown here is derived from an EMBL/GenBank/DDBJ whole genome shotgun (WGS) entry which is preliminary data.</text>
</comment>
<dbReference type="Pfam" id="PF00072">
    <property type="entry name" value="Response_reg"/>
    <property type="match status" value="1"/>
</dbReference>
<reference evidence="7" key="1">
    <citation type="submission" date="2020-06" db="EMBL/GenBank/DDBJ databases">
        <authorList>
            <person name="Dong N."/>
        </authorList>
    </citation>
    <scope>NUCLEOTIDE SEQUENCE</scope>
    <source>
        <strain evidence="7">R1692</strain>
    </source>
</reference>
<dbReference type="InterPro" id="IPR001789">
    <property type="entry name" value="Sig_transdc_resp-reg_receiver"/>
</dbReference>
<evidence type="ECO:0000259" key="5">
    <source>
        <dbReference type="PROSITE" id="PS50109"/>
    </source>
</evidence>
<dbReference type="Pfam" id="PF00512">
    <property type="entry name" value="HisKA"/>
    <property type="match status" value="1"/>
</dbReference>
<feature type="modified residue" description="4-aspartylphosphate" evidence="4">
    <location>
        <position position="58"/>
    </location>
</feature>
<dbReference type="InterPro" id="IPR011006">
    <property type="entry name" value="CheY-like_superfamily"/>
</dbReference>
<dbReference type="InterPro" id="IPR036097">
    <property type="entry name" value="HisK_dim/P_sf"/>
</dbReference>
<dbReference type="GO" id="GO:0016301">
    <property type="term" value="F:kinase activity"/>
    <property type="evidence" value="ECO:0007669"/>
    <property type="project" value="UniProtKB-KW"/>
</dbReference>
<dbReference type="InterPro" id="IPR003661">
    <property type="entry name" value="HisK_dim/P_dom"/>
</dbReference>
<keyword evidence="7" id="KW-0418">Kinase</keyword>
<proteinExistence type="predicted"/>
<evidence type="ECO:0000256" key="1">
    <source>
        <dbReference type="ARBA" id="ARBA00000085"/>
    </source>
</evidence>
<dbReference type="EMBL" id="JACAGK010000001">
    <property type="protein sequence ID" value="MDM1046667.1"/>
    <property type="molecule type" value="Genomic_DNA"/>
</dbReference>
<dbReference type="Gene3D" id="3.30.565.10">
    <property type="entry name" value="Histidine kinase-like ATPase, C-terminal domain"/>
    <property type="match status" value="1"/>
</dbReference>
<name>A0ABT7NHI6_9SPHI</name>
<dbReference type="SUPFAM" id="SSF55874">
    <property type="entry name" value="ATPase domain of HSP90 chaperone/DNA topoisomerase II/histidine kinase"/>
    <property type="match status" value="1"/>
</dbReference>
<dbReference type="PRINTS" id="PR00344">
    <property type="entry name" value="BCTRLSENSOR"/>
</dbReference>
<evidence type="ECO:0000256" key="4">
    <source>
        <dbReference type="PROSITE-ProRule" id="PRU00169"/>
    </source>
</evidence>
<dbReference type="InterPro" id="IPR036890">
    <property type="entry name" value="HATPase_C_sf"/>
</dbReference>
<comment type="catalytic activity">
    <reaction evidence="1">
        <text>ATP + protein L-histidine = ADP + protein N-phospho-L-histidine.</text>
        <dbReference type="EC" id="2.7.13.3"/>
    </reaction>
</comment>
<evidence type="ECO:0000313" key="7">
    <source>
        <dbReference type="EMBL" id="MDM1046667.1"/>
    </source>
</evidence>
<evidence type="ECO:0000256" key="3">
    <source>
        <dbReference type="ARBA" id="ARBA00022553"/>
    </source>
</evidence>
<dbReference type="PROSITE" id="PS50110">
    <property type="entry name" value="RESPONSE_REGULATORY"/>
    <property type="match status" value="1"/>
</dbReference>
<dbReference type="SMART" id="SM00387">
    <property type="entry name" value="HATPase_c"/>
    <property type="match status" value="1"/>
</dbReference>
<dbReference type="PANTHER" id="PTHR43547:SF2">
    <property type="entry name" value="HYBRID SIGNAL TRANSDUCTION HISTIDINE KINASE C"/>
    <property type="match status" value="1"/>
</dbReference>
<dbReference type="PANTHER" id="PTHR43547">
    <property type="entry name" value="TWO-COMPONENT HISTIDINE KINASE"/>
    <property type="match status" value="1"/>
</dbReference>
<keyword evidence="3 4" id="KW-0597">Phosphoprotein</keyword>
<organism evidence="7 8">
    <name type="scientific">Sphingobacterium hotanense</name>
    <dbReference type="NCBI Taxonomy" id="649196"/>
    <lineage>
        <taxon>Bacteria</taxon>
        <taxon>Pseudomonadati</taxon>
        <taxon>Bacteroidota</taxon>
        <taxon>Sphingobacteriia</taxon>
        <taxon>Sphingobacteriales</taxon>
        <taxon>Sphingobacteriaceae</taxon>
        <taxon>Sphingobacterium</taxon>
    </lineage>
</organism>
<reference evidence="7" key="2">
    <citation type="journal article" date="2022" name="Sci. Total Environ.">
        <title>Prevalence, transmission, and molecular epidemiology of tet(X)-positive bacteria among humans, animals, and environmental niches in China: An epidemiological, and genomic-based study.</title>
        <authorList>
            <person name="Dong N."/>
            <person name="Zeng Y."/>
            <person name="Cai C."/>
            <person name="Sun C."/>
            <person name="Lu J."/>
            <person name="Liu C."/>
            <person name="Zhou H."/>
            <person name="Sun Q."/>
            <person name="Shu L."/>
            <person name="Wang H."/>
            <person name="Wang Y."/>
            <person name="Wang S."/>
            <person name="Wu C."/>
            <person name="Chan E.W."/>
            <person name="Chen G."/>
            <person name="Shen Z."/>
            <person name="Chen S."/>
            <person name="Zhang R."/>
        </authorList>
    </citation>
    <scope>NUCLEOTIDE SEQUENCE</scope>
    <source>
        <strain evidence="7">R1692</strain>
    </source>
</reference>
<keyword evidence="8" id="KW-1185">Reference proteome</keyword>
<dbReference type="InterPro" id="IPR004358">
    <property type="entry name" value="Sig_transdc_His_kin-like_C"/>
</dbReference>
<feature type="domain" description="Histidine kinase" evidence="5">
    <location>
        <begin position="154"/>
        <end position="372"/>
    </location>
</feature>
<dbReference type="EC" id="2.7.13.3" evidence="2"/>
<dbReference type="Gene3D" id="1.10.287.130">
    <property type="match status" value="1"/>
</dbReference>
<sequence>MNIQLDQFNILVAEDNPIHSLILENILRMQGYGVLLADSFDKAFSILSKDHVDLILMDVIMGDMSGFDIVKTIMETPEYQDIPVIFITSLDSTEDIIRGFDSGAVDYIRKPFEPQILLRRVRQQINLLYQRKFIETQKKSLEAAIASRDQIYAIISHDLRTPIASLKMILNILSLQEVHKDQESLRQMVYSGNDIAEQLFSLLDNLLKWTKSRLGMLSFVPQSVQFDQVIFGVVEVLRPTALLKDITIETCIESCITIYFDTDILKSVIRNLLINALKFSHKGSSVKILLYSEGSCAVMEVVDTGVGMDESIQKSIRESLPSGSRPGTANEQGSGLGLWIVKQFVQGKEGEFFFESVENQGSKFGLRIPKLDRKEL</sequence>
<protein>
    <recommendedName>
        <fullName evidence="2">histidine kinase</fullName>
        <ecNumber evidence="2">2.7.13.3</ecNumber>
    </recommendedName>
</protein>
<dbReference type="InterPro" id="IPR003594">
    <property type="entry name" value="HATPase_dom"/>
</dbReference>
<dbReference type="Pfam" id="PF02518">
    <property type="entry name" value="HATPase_c"/>
    <property type="match status" value="1"/>
</dbReference>
<dbReference type="PROSITE" id="PS50109">
    <property type="entry name" value="HIS_KIN"/>
    <property type="match status" value="1"/>
</dbReference>
<feature type="domain" description="Response regulatory" evidence="6">
    <location>
        <begin position="9"/>
        <end position="125"/>
    </location>
</feature>
<dbReference type="SUPFAM" id="SSF52172">
    <property type="entry name" value="CheY-like"/>
    <property type="match status" value="1"/>
</dbReference>
<dbReference type="SMART" id="SM00388">
    <property type="entry name" value="HisKA"/>
    <property type="match status" value="1"/>
</dbReference>
<keyword evidence="7" id="KW-0808">Transferase</keyword>
<dbReference type="SMART" id="SM00448">
    <property type="entry name" value="REC"/>
    <property type="match status" value="1"/>
</dbReference>
<evidence type="ECO:0000256" key="2">
    <source>
        <dbReference type="ARBA" id="ARBA00012438"/>
    </source>
</evidence>
<evidence type="ECO:0000259" key="6">
    <source>
        <dbReference type="PROSITE" id="PS50110"/>
    </source>
</evidence>
<dbReference type="InterPro" id="IPR005467">
    <property type="entry name" value="His_kinase_dom"/>
</dbReference>
<dbReference type="Gene3D" id="3.40.50.2300">
    <property type="match status" value="1"/>
</dbReference>
<evidence type="ECO:0000313" key="8">
    <source>
        <dbReference type="Proteomes" id="UP001170954"/>
    </source>
</evidence>
<accession>A0ABT7NHI6</accession>
<dbReference type="CDD" id="cd00082">
    <property type="entry name" value="HisKA"/>
    <property type="match status" value="1"/>
</dbReference>